<feature type="domain" description="3-keto-alpha-glucoside-1,2-lyase/3-keto-2-hydroxy-glucal hydratase" evidence="2">
    <location>
        <begin position="248"/>
        <end position="454"/>
    </location>
</feature>
<accession>A0ABW9ZRT8</accession>
<feature type="signal peptide" evidence="1">
    <location>
        <begin position="1"/>
        <end position="22"/>
    </location>
</feature>
<evidence type="ECO:0000256" key="1">
    <source>
        <dbReference type="SAM" id="SignalP"/>
    </source>
</evidence>
<reference evidence="3 4" key="1">
    <citation type="submission" date="2020-01" db="EMBL/GenBank/DDBJ databases">
        <title>Genome analysis.</title>
        <authorList>
            <person name="Wu S."/>
            <person name="Wang G."/>
        </authorList>
    </citation>
    <scope>NUCLEOTIDE SEQUENCE [LARGE SCALE GENOMIC DNA]</scope>
    <source>
        <strain evidence="3 4">SYL130</strain>
    </source>
</reference>
<dbReference type="Gene3D" id="2.60.120.560">
    <property type="entry name" value="Exo-inulinase, domain 1"/>
    <property type="match status" value="2"/>
</dbReference>
<keyword evidence="1" id="KW-0732">Signal</keyword>
<feature type="chain" id="PRO_5045813816" evidence="1">
    <location>
        <begin position="23"/>
        <end position="456"/>
    </location>
</feature>
<dbReference type="RefSeq" id="WP_161817985.1">
    <property type="nucleotide sequence ID" value="NZ_JAACJS010000011.1"/>
</dbReference>
<keyword evidence="4" id="KW-1185">Reference proteome</keyword>
<comment type="caution">
    <text evidence="3">The sequence shown here is derived from an EMBL/GenBank/DDBJ whole genome shotgun (WGS) entry which is preliminary data.</text>
</comment>
<protein>
    <submittedName>
        <fullName evidence="3">DUF1080 domain-containing protein</fullName>
    </submittedName>
</protein>
<organism evidence="3 4">
    <name type="scientific">Sediminibacterium roseum</name>
    <dbReference type="NCBI Taxonomy" id="1978412"/>
    <lineage>
        <taxon>Bacteria</taxon>
        <taxon>Pseudomonadati</taxon>
        <taxon>Bacteroidota</taxon>
        <taxon>Chitinophagia</taxon>
        <taxon>Chitinophagales</taxon>
        <taxon>Chitinophagaceae</taxon>
        <taxon>Sediminibacterium</taxon>
    </lineage>
</organism>
<evidence type="ECO:0000259" key="2">
    <source>
        <dbReference type="Pfam" id="PF06439"/>
    </source>
</evidence>
<evidence type="ECO:0000313" key="4">
    <source>
        <dbReference type="Proteomes" id="UP000753802"/>
    </source>
</evidence>
<dbReference type="EMBL" id="JAACJS010000011">
    <property type="protein sequence ID" value="NCI49674.1"/>
    <property type="molecule type" value="Genomic_DNA"/>
</dbReference>
<gene>
    <name evidence="3" type="ORF">GWC95_07060</name>
</gene>
<feature type="domain" description="3-keto-alpha-glucoside-1,2-lyase/3-keto-2-hydroxy-glucal hydratase" evidence="2">
    <location>
        <begin position="22"/>
        <end position="217"/>
    </location>
</feature>
<dbReference type="Pfam" id="PF06439">
    <property type="entry name" value="3keto-disac_hyd"/>
    <property type="match status" value="2"/>
</dbReference>
<dbReference type="InterPro" id="IPR010496">
    <property type="entry name" value="AL/BT2_dom"/>
</dbReference>
<dbReference type="Proteomes" id="UP000753802">
    <property type="component" value="Unassembled WGS sequence"/>
</dbReference>
<sequence length="456" mass="51654">MRKIIFLLITACFISQFSAAQKWEKLFNGKDLKGFRQLNGKAPYTVENGEIVGRTVLNEPNSFLATEKEYGDFILELDLKVADSMNSGIQFRSEIKDADDKCNVTDKRTPERVHGYQAEVDPSDRGWSGGIYDEARRGWLYSMENNPAAKKAFRPGQWNHYKIECIGNSIRIWLNGVACSHLIDDMTPKGFIALQVHAIRDAKNVGEEIRWKNIRIQTTRLKKAPDDNVFVVNTLVNTISPDEKRLGYRLLFDGKTMDGWKGANKENIPPVWYVENGTLNVSKGRSASVSSGGDIITSEQFGAFDLQFEFRMTDTANSGVKYFVVEKEKTTNGPIGLEYQVLDDDRHPDARAGRDGNRKLASLYDLIPSNKNGREKIAIGEWNRGRIVVYPDNRVEHWINGWKVVEYKRGSPEFLALVAKSKYAKIPDFGMGAKGHILLQEHGTHVAFRSIKIREL</sequence>
<evidence type="ECO:0000313" key="3">
    <source>
        <dbReference type="EMBL" id="NCI49674.1"/>
    </source>
</evidence>
<name>A0ABW9ZRT8_9BACT</name>
<proteinExistence type="predicted"/>